<dbReference type="EMBL" id="GBRH01223651">
    <property type="protein sequence ID" value="JAD74244.1"/>
    <property type="molecule type" value="Transcribed_RNA"/>
</dbReference>
<dbReference type="AlphaFoldDB" id="A0A0A9CD60"/>
<proteinExistence type="predicted"/>
<evidence type="ECO:0000313" key="1">
    <source>
        <dbReference type="EMBL" id="JAD74244.1"/>
    </source>
</evidence>
<organism evidence="1">
    <name type="scientific">Arundo donax</name>
    <name type="common">Giant reed</name>
    <name type="synonym">Donax arundinaceus</name>
    <dbReference type="NCBI Taxonomy" id="35708"/>
    <lineage>
        <taxon>Eukaryota</taxon>
        <taxon>Viridiplantae</taxon>
        <taxon>Streptophyta</taxon>
        <taxon>Embryophyta</taxon>
        <taxon>Tracheophyta</taxon>
        <taxon>Spermatophyta</taxon>
        <taxon>Magnoliopsida</taxon>
        <taxon>Liliopsida</taxon>
        <taxon>Poales</taxon>
        <taxon>Poaceae</taxon>
        <taxon>PACMAD clade</taxon>
        <taxon>Arundinoideae</taxon>
        <taxon>Arundineae</taxon>
        <taxon>Arundo</taxon>
    </lineage>
</organism>
<reference evidence="1" key="1">
    <citation type="submission" date="2014-09" db="EMBL/GenBank/DDBJ databases">
        <authorList>
            <person name="Magalhaes I.L.F."/>
            <person name="Oliveira U."/>
            <person name="Santos F.R."/>
            <person name="Vidigal T.H.D.A."/>
            <person name="Brescovit A.D."/>
            <person name="Santos A.J."/>
        </authorList>
    </citation>
    <scope>NUCLEOTIDE SEQUENCE</scope>
    <source>
        <tissue evidence="1">Shoot tissue taken approximately 20 cm above the soil surface</tissue>
    </source>
</reference>
<name>A0A0A9CD60_ARUDO</name>
<sequence>MLLAGVEMYRAHRIENKTLPVESADDQQEAVHLALQSMVHEPPPPPAP</sequence>
<protein>
    <submittedName>
        <fullName evidence="1">Uncharacterized protein</fullName>
    </submittedName>
</protein>
<accession>A0A0A9CD60</accession>
<reference evidence="1" key="2">
    <citation type="journal article" date="2015" name="Data Brief">
        <title>Shoot transcriptome of the giant reed, Arundo donax.</title>
        <authorList>
            <person name="Barrero R.A."/>
            <person name="Guerrero F.D."/>
            <person name="Moolhuijzen P."/>
            <person name="Goolsby J.A."/>
            <person name="Tidwell J."/>
            <person name="Bellgard S.E."/>
            <person name="Bellgard M.I."/>
        </authorList>
    </citation>
    <scope>NUCLEOTIDE SEQUENCE</scope>
    <source>
        <tissue evidence="1">Shoot tissue taken approximately 20 cm above the soil surface</tissue>
    </source>
</reference>